<dbReference type="Proteomes" id="UP000294739">
    <property type="component" value="Unassembled WGS sequence"/>
</dbReference>
<dbReference type="Gene3D" id="3.30.390.10">
    <property type="entry name" value="Enolase-like, N-terminal domain"/>
    <property type="match status" value="1"/>
</dbReference>
<dbReference type="InterPro" id="IPR036849">
    <property type="entry name" value="Enolase-like_C_sf"/>
</dbReference>
<protein>
    <submittedName>
        <fullName evidence="3">Mandelate racemase/muconate lactonizing enzyme family protein</fullName>
    </submittedName>
</protein>
<name>A0A4R5C8K8_9ACTN</name>
<dbReference type="InterPro" id="IPR029065">
    <property type="entry name" value="Enolase_C-like"/>
</dbReference>
<sequence length="449" mass="49492">MGVGGLSLAAVPLLPIEDRVAYATQNVSRASKPSDLKITDLRIAVLEGVPFTSPIVRISTNQGITGWGEVRDDADPRFALMLKSRILGENPCNVEMLFKRIKQFGGQGRQGGGVSGVEMALWDLAGKAFGVPVYQLLGGQYRNQVRVYTDATESEDPEEYAARMKARVDAGVTFLKMDLGLELISKIEGTVVGGGLWGDDLGQYNGDPGSYGMTEHAFTQVQITDKGLDEMAKYIEAVRGAIGYEIPMGMDHTGHFGVDTAIRLANRFERYNLAYLEDLVPWFYHDDWRQITENTNVPTMTGEDIFGFEAFKEIIDQGLVELIHPDPATAGGILETKRIADYAQMHSIATMLHYAGSPIGAIASAHIAAATEGFQALEYHSFEVEGWDTLVDGMEKPLMKNGFYTLTDRPGLGVDLNEDAAKQFLKEGTQLFPKSDEWNEKDSWDRIWS</sequence>
<dbReference type="SMART" id="SM00922">
    <property type="entry name" value="MR_MLE"/>
    <property type="match status" value="1"/>
</dbReference>
<proteinExistence type="predicted"/>
<evidence type="ECO:0000313" key="3">
    <source>
        <dbReference type="EMBL" id="TDD96128.1"/>
    </source>
</evidence>
<keyword evidence="4" id="KW-1185">Reference proteome</keyword>
<evidence type="ECO:0000256" key="1">
    <source>
        <dbReference type="ARBA" id="ARBA00023239"/>
    </source>
</evidence>
<dbReference type="SUPFAM" id="SSF54826">
    <property type="entry name" value="Enolase N-terminal domain-like"/>
    <property type="match status" value="1"/>
</dbReference>
<dbReference type="Pfam" id="PF13378">
    <property type="entry name" value="MR_MLE_C"/>
    <property type="match status" value="1"/>
</dbReference>
<dbReference type="SFLD" id="SFLDG00179">
    <property type="entry name" value="mandelate_racemase"/>
    <property type="match status" value="1"/>
</dbReference>
<dbReference type="EMBL" id="SMKZ01000085">
    <property type="protein sequence ID" value="TDD96128.1"/>
    <property type="molecule type" value="Genomic_DNA"/>
</dbReference>
<dbReference type="InParanoid" id="A0A4R5C8K8"/>
<dbReference type="AlphaFoldDB" id="A0A4R5C8K8"/>
<feature type="domain" description="Mandelate racemase/muconate lactonizing enzyme C-terminal" evidence="2">
    <location>
        <begin position="157"/>
        <end position="298"/>
    </location>
</feature>
<dbReference type="SUPFAM" id="SSF51604">
    <property type="entry name" value="Enolase C-terminal domain-like"/>
    <property type="match status" value="1"/>
</dbReference>
<dbReference type="InterPro" id="IPR034593">
    <property type="entry name" value="DgoD-like"/>
</dbReference>
<dbReference type="InterPro" id="IPR013341">
    <property type="entry name" value="Mandelate_racemase_N_dom"/>
</dbReference>
<gene>
    <name evidence="3" type="ORF">E1269_30680</name>
</gene>
<dbReference type="SFLD" id="SFLDS00001">
    <property type="entry name" value="Enolase"/>
    <property type="match status" value="1"/>
</dbReference>
<evidence type="ECO:0000313" key="4">
    <source>
        <dbReference type="Proteomes" id="UP000294739"/>
    </source>
</evidence>
<dbReference type="GO" id="GO:0016829">
    <property type="term" value="F:lyase activity"/>
    <property type="evidence" value="ECO:0007669"/>
    <property type="project" value="UniProtKB-KW"/>
</dbReference>
<dbReference type="InterPro" id="IPR029017">
    <property type="entry name" value="Enolase-like_N"/>
</dbReference>
<accession>A0A4R5C8K8</accession>
<organism evidence="3 4">
    <name type="scientific">Jiangella asiatica</name>
    <dbReference type="NCBI Taxonomy" id="2530372"/>
    <lineage>
        <taxon>Bacteria</taxon>
        <taxon>Bacillati</taxon>
        <taxon>Actinomycetota</taxon>
        <taxon>Actinomycetes</taxon>
        <taxon>Jiangellales</taxon>
        <taxon>Jiangellaceae</taxon>
        <taxon>Jiangella</taxon>
    </lineage>
</organism>
<dbReference type="Pfam" id="PF02746">
    <property type="entry name" value="MR_MLE_N"/>
    <property type="match status" value="1"/>
</dbReference>
<dbReference type="InterPro" id="IPR013342">
    <property type="entry name" value="Mandelate_racemase_C"/>
</dbReference>
<reference evidence="3 4" key="1">
    <citation type="submission" date="2019-03" db="EMBL/GenBank/DDBJ databases">
        <title>Draft genome sequences of novel Actinobacteria.</title>
        <authorList>
            <person name="Sahin N."/>
            <person name="Ay H."/>
            <person name="Saygin H."/>
        </authorList>
    </citation>
    <scope>NUCLEOTIDE SEQUENCE [LARGE SCALE GENOMIC DNA]</scope>
    <source>
        <strain evidence="3 4">5K138</strain>
    </source>
</reference>
<dbReference type="Gene3D" id="3.20.20.120">
    <property type="entry name" value="Enolase-like C-terminal domain"/>
    <property type="match status" value="1"/>
</dbReference>
<dbReference type="PANTHER" id="PTHR48080:SF2">
    <property type="entry name" value="D-GALACTONATE DEHYDRATASE"/>
    <property type="match status" value="1"/>
</dbReference>
<evidence type="ECO:0000259" key="2">
    <source>
        <dbReference type="SMART" id="SM00922"/>
    </source>
</evidence>
<dbReference type="PANTHER" id="PTHR48080">
    <property type="entry name" value="D-GALACTONATE DEHYDRATASE-RELATED"/>
    <property type="match status" value="1"/>
</dbReference>
<dbReference type="OrthoDB" id="9774531at2"/>
<dbReference type="CDD" id="cd03316">
    <property type="entry name" value="MR_like"/>
    <property type="match status" value="1"/>
</dbReference>
<comment type="caution">
    <text evidence="3">The sequence shown here is derived from an EMBL/GenBank/DDBJ whole genome shotgun (WGS) entry which is preliminary data.</text>
</comment>
<keyword evidence="1" id="KW-0456">Lyase</keyword>